<feature type="compositionally biased region" description="Basic and acidic residues" evidence="1">
    <location>
        <begin position="213"/>
        <end position="226"/>
    </location>
</feature>
<keyword evidence="2" id="KW-0812">Transmembrane</keyword>
<dbReference type="Proteomes" id="UP000076584">
    <property type="component" value="Unassembled WGS sequence"/>
</dbReference>
<dbReference type="STRING" id="1573173.A0A162NU75"/>
<name>A0A162NU75_COLIC</name>
<gene>
    <name evidence="3" type="ORF">CI238_11278</name>
</gene>
<keyword evidence="2" id="KW-1133">Transmembrane helix</keyword>
<evidence type="ECO:0000256" key="1">
    <source>
        <dbReference type="SAM" id="MobiDB-lite"/>
    </source>
</evidence>
<evidence type="ECO:0000313" key="4">
    <source>
        <dbReference type="Proteomes" id="UP000076584"/>
    </source>
</evidence>
<evidence type="ECO:0000256" key="2">
    <source>
        <dbReference type="SAM" id="Phobius"/>
    </source>
</evidence>
<dbReference type="OrthoDB" id="5431298at2759"/>
<feature type="transmembrane region" description="Helical" evidence="2">
    <location>
        <begin position="168"/>
        <end position="191"/>
    </location>
</feature>
<dbReference type="EMBL" id="LFIW01000466">
    <property type="protein sequence ID" value="KZL86319.1"/>
    <property type="molecule type" value="Genomic_DNA"/>
</dbReference>
<proteinExistence type="predicted"/>
<keyword evidence="2" id="KW-0472">Membrane</keyword>
<reference evidence="3 4" key="1">
    <citation type="submission" date="2015-06" db="EMBL/GenBank/DDBJ databases">
        <title>Survival trade-offs in plant roots during colonization by closely related pathogenic and mutualistic fungi.</title>
        <authorList>
            <person name="Hacquard S."/>
            <person name="Kracher B."/>
            <person name="Hiruma K."/>
            <person name="Weinman A."/>
            <person name="Muench P."/>
            <person name="Garrido Oter R."/>
            <person name="Ver Loren van Themaat E."/>
            <person name="Dallerey J.-F."/>
            <person name="Damm U."/>
            <person name="Henrissat B."/>
            <person name="Lespinet O."/>
            <person name="Thon M."/>
            <person name="Kemen E."/>
            <person name="McHardy A.C."/>
            <person name="Schulze-Lefert P."/>
            <person name="O'Connell R.J."/>
        </authorList>
    </citation>
    <scope>NUCLEOTIDE SEQUENCE [LARGE SCALE GENOMIC DNA]</scope>
    <source>
        <strain evidence="3 4">MAFF 238704</strain>
    </source>
</reference>
<keyword evidence="4" id="KW-1185">Reference proteome</keyword>
<comment type="caution">
    <text evidence="3">The sequence shown here is derived from an EMBL/GenBank/DDBJ whole genome shotgun (WGS) entry which is preliminary data.</text>
</comment>
<accession>A0A162NU75</accession>
<feature type="compositionally biased region" description="Low complexity" evidence="1">
    <location>
        <begin position="203"/>
        <end position="212"/>
    </location>
</feature>
<organism evidence="3 4">
    <name type="scientific">Colletotrichum incanum</name>
    <name type="common">Soybean anthracnose fungus</name>
    <dbReference type="NCBI Taxonomy" id="1573173"/>
    <lineage>
        <taxon>Eukaryota</taxon>
        <taxon>Fungi</taxon>
        <taxon>Dikarya</taxon>
        <taxon>Ascomycota</taxon>
        <taxon>Pezizomycotina</taxon>
        <taxon>Sordariomycetes</taxon>
        <taxon>Hypocreomycetidae</taxon>
        <taxon>Glomerellales</taxon>
        <taxon>Glomerellaceae</taxon>
        <taxon>Colletotrichum</taxon>
        <taxon>Colletotrichum spaethianum species complex</taxon>
    </lineage>
</organism>
<sequence>MRISNIARGKDTCDTGLSYFECKEGYRGCCHFNPCPGTDCLRESSKTQSGKTIASAAAPVLVSASDSSPSKRFTVTRVMTITTRKYQSIEVTTTTVVLPDPTGPGGAWYTDPKGRPASAISPLDPSLYPSITLAPDILFTPVEPQVLVTSTSIAAPEPKSKKGGLSTAAQAGIAASVLVVLVIVIAAWFLCTKQRRKLRGSRESISSISGDGNSRDGNRNGSKEDQSNPPTTINPFRPDDGLSSFGGHYEEPQTRFNRVSDVGSGRMMNHPISPDTRDSAIPQPPSAVIARANTASPGPISRTANANPEFICRTTNATPDLICRTANATPDFICRTANATPDFISRFGTATPEVHGPPQQAAVAELASPGLPKVVEICSTRSGVQMYKAYRQMGNSLYPIAVTTPSYLTTTLNATENEHFQGRYMNSWTKWDPIA</sequence>
<protein>
    <submittedName>
        <fullName evidence="3">Uncharacterized protein</fullName>
    </submittedName>
</protein>
<feature type="region of interest" description="Disordered" evidence="1">
    <location>
        <begin position="200"/>
        <end position="280"/>
    </location>
</feature>
<dbReference type="AlphaFoldDB" id="A0A162NU75"/>
<evidence type="ECO:0000313" key="3">
    <source>
        <dbReference type="EMBL" id="KZL86319.1"/>
    </source>
</evidence>